<keyword evidence="2" id="KW-1185">Reference proteome</keyword>
<name>A0ABD5WGE9_9EURY</name>
<evidence type="ECO:0000313" key="1">
    <source>
        <dbReference type="EMBL" id="MFC7070645.1"/>
    </source>
</evidence>
<organism evidence="1 2">
    <name type="scientific">Halobaculum lipolyticum</name>
    <dbReference type="NCBI Taxonomy" id="3032001"/>
    <lineage>
        <taxon>Archaea</taxon>
        <taxon>Methanobacteriati</taxon>
        <taxon>Methanobacteriota</taxon>
        <taxon>Stenosarchaea group</taxon>
        <taxon>Halobacteria</taxon>
        <taxon>Halobacteriales</taxon>
        <taxon>Haloferacaceae</taxon>
        <taxon>Halobaculum</taxon>
    </lineage>
</organism>
<dbReference type="AlphaFoldDB" id="A0ABD5WGE9"/>
<dbReference type="RefSeq" id="WP_390210918.1">
    <property type="nucleotide sequence ID" value="NZ_JBHTAH010000012.1"/>
</dbReference>
<gene>
    <name evidence="1" type="ORF">ACFQL9_13405</name>
</gene>
<sequence length="193" mass="21683">MSEGPDFSSLYDRYPQWLDDDSDSSTSDLQVHVFGPYRGECEDILKSVTEYLRQEGYEKAAICSEIPNHGKKGSMSRSEKNWWESVSFMNNADVAVFVFLEPTAERINMSHAQGLNSSVIAELVFWSHFFASDKIGTLVLFEGDLYDSMGSLISGVIEANGIESQNVPSQDIDEIKNTVLTNCIQWLWEAQSS</sequence>
<protein>
    <recommendedName>
        <fullName evidence="3">Nucleoside 2-deoxyribosyltransferase</fullName>
    </recommendedName>
</protein>
<comment type="caution">
    <text evidence="1">The sequence shown here is derived from an EMBL/GenBank/DDBJ whole genome shotgun (WGS) entry which is preliminary data.</text>
</comment>
<proteinExistence type="predicted"/>
<dbReference type="Proteomes" id="UP001596461">
    <property type="component" value="Unassembled WGS sequence"/>
</dbReference>
<accession>A0ABD5WGE9</accession>
<evidence type="ECO:0000313" key="2">
    <source>
        <dbReference type="Proteomes" id="UP001596461"/>
    </source>
</evidence>
<reference evidence="1 2" key="1">
    <citation type="journal article" date="2019" name="Int. J. Syst. Evol. Microbiol.">
        <title>The Global Catalogue of Microorganisms (GCM) 10K type strain sequencing project: providing services to taxonomists for standard genome sequencing and annotation.</title>
        <authorList>
            <consortium name="The Broad Institute Genomics Platform"/>
            <consortium name="The Broad Institute Genome Sequencing Center for Infectious Disease"/>
            <person name="Wu L."/>
            <person name="Ma J."/>
        </authorList>
    </citation>
    <scope>NUCLEOTIDE SEQUENCE [LARGE SCALE GENOMIC DNA]</scope>
    <source>
        <strain evidence="1 2">DT31</strain>
    </source>
</reference>
<dbReference type="EMBL" id="JBHTAH010000012">
    <property type="protein sequence ID" value="MFC7070645.1"/>
    <property type="molecule type" value="Genomic_DNA"/>
</dbReference>
<evidence type="ECO:0008006" key="3">
    <source>
        <dbReference type="Google" id="ProtNLM"/>
    </source>
</evidence>